<evidence type="ECO:0000313" key="1">
    <source>
        <dbReference type="EMBL" id="OGE96448.1"/>
    </source>
</evidence>
<dbReference type="Proteomes" id="UP000177281">
    <property type="component" value="Unassembled WGS sequence"/>
</dbReference>
<dbReference type="AlphaFoldDB" id="A0A1F5Q2U4"/>
<reference evidence="1 2" key="1">
    <citation type="journal article" date="2016" name="Nat. Commun.">
        <title>Thousands of microbial genomes shed light on interconnected biogeochemical processes in an aquifer system.</title>
        <authorList>
            <person name="Anantharaman K."/>
            <person name="Brown C.T."/>
            <person name="Hug L.A."/>
            <person name="Sharon I."/>
            <person name="Castelle C.J."/>
            <person name="Probst A.J."/>
            <person name="Thomas B.C."/>
            <person name="Singh A."/>
            <person name="Wilkins M.J."/>
            <person name="Karaoz U."/>
            <person name="Brodie E.L."/>
            <person name="Williams K.H."/>
            <person name="Hubbard S.S."/>
            <person name="Banfield J.F."/>
        </authorList>
    </citation>
    <scope>NUCLEOTIDE SEQUENCE [LARGE SCALE GENOMIC DNA]</scope>
</reference>
<sequence>MFYPQVAFRRNAQKDMKALCAFIKDADYGNGRNLDWAVFNKYPRLKTQFDQNNHYKMKSAKTLYKFVCAIYRTKQTAMDLALAKHEKRWIKVAPCYFSLVGTLFGNRKWPRGKYIAFGTIWSMYPRFLKDKTFHIPFWHRTPRYMPVIIAHELLHFMFYDYFYTRYQKYHKSKDNFFVWHVSEIFNTIIQNSPEWLACFKLKSFGYPEHRNIVARINHARRRNTAWDLNALIDNIIKEVQNQKLAP</sequence>
<dbReference type="EMBL" id="MFFB01000004">
    <property type="protein sequence ID" value="OGE96448.1"/>
    <property type="molecule type" value="Genomic_DNA"/>
</dbReference>
<dbReference type="STRING" id="1817841.A3B10_04630"/>
<protein>
    <submittedName>
        <fullName evidence="1">Uncharacterized protein</fullName>
    </submittedName>
</protein>
<accession>A0A1F5Q2U4</accession>
<proteinExistence type="predicted"/>
<name>A0A1F5Q2U4_9BACT</name>
<organism evidence="1 2">
    <name type="scientific">Candidatus Doudnabacteria bacterium RIFCSPLOWO2_01_FULL_44_21</name>
    <dbReference type="NCBI Taxonomy" id="1817841"/>
    <lineage>
        <taxon>Bacteria</taxon>
        <taxon>Candidatus Doudnaibacteriota</taxon>
    </lineage>
</organism>
<comment type="caution">
    <text evidence="1">The sequence shown here is derived from an EMBL/GenBank/DDBJ whole genome shotgun (WGS) entry which is preliminary data.</text>
</comment>
<evidence type="ECO:0000313" key="2">
    <source>
        <dbReference type="Proteomes" id="UP000177281"/>
    </source>
</evidence>
<gene>
    <name evidence="1" type="ORF">A3B10_04630</name>
</gene>